<reference evidence="2 3" key="1">
    <citation type="journal article" date="2023" name="bioRxiv">
        <title>Conserved and derived expression patterns and positive selection on dental genes reveal complex evolutionary context of ever-growing rodent molars.</title>
        <authorList>
            <person name="Calamari Z.T."/>
            <person name="Song A."/>
            <person name="Cohen E."/>
            <person name="Akter M."/>
            <person name="Roy R.D."/>
            <person name="Hallikas O."/>
            <person name="Christensen M.M."/>
            <person name="Li P."/>
            <person name="Marangoni P."/>
            <person name="Jernvall J."/>
            <person name="Klein O.D."/>
        </authorList>
    </citation>
    <scope>NUCLEOTIDE SEQUENCE [LARGE SCALE GENOMIC DNA]</scope>
    <source>
        <strain evidence="2">V071</strain>
    </source>
</reference>
<comment type="caution">
    <text evidence="2">The sequence shown here is derived from an EMBL/GenBank/DDBJ whole genome shotgun (WGS) entry which is preliminary data.</text>
</comment>
<accession>A0AAW0IBQ6</accession>
<name>A0AAW0IBQ6_MYOGA</name>
<dbReference type="AlphaFoldDB" id="A0AAW0IBQ6"/>
<sequence length="272" mass="30558">MVPLGREAEEEKSGQLYKQPLIGPWARPQDLGEDTPHILVIYWSVTSTFHGHRDVSHTPGRERDCLATGRSLTEEVSTAGRHRSPPNALVAESGLTALPTLVLDSWGQVISHLRLTEAWRKQKDQSPDVLFLGTLPYGQKTMESSKFCYVPAATILLSAPMELIFIARIAELCTISGLKLKEREQRAQLAESRSWKVNANVQNRKGLPRSAYRPHVTVPHAHPRTPPDARIERCVFKGEVALFVRDKMSARSREARGDHHGDDRIIETRLII</sequence>
<feature type="compositionally biased region" description="Basic and acidic residues" evidence="1">
    <location>
        <begin position="53"/>
        <end position="65"/>
    </location>
</feature>
<organism evidence="2 3">
    <name type="scientific">Myodes glareolus</name>
    <name type="common">Bank vole</name>
    <name type="synonym">Clethrionomys glareolus</name>
    <dbReference type="NCBI Taxonomy" id="447135"/>
    <lineage>
        <taxon>Eukaryota</taxon>
        <taxon>Metazoa</taxon>
        <taxon>Chordata</taxon>
        <taxon>Craniata</taxon>
        <taxon>Vertebrata</taxon>
        <taxon>Euteleostomi</taxon>
        <taxon>Mammalia</taxon>
        <taxon>Eutheria</taxon>
        <taxon>Euarchontoglires</taxon>
        <taxon>Glires</taxon>
        <taxon>Rodentia</taxon>
        <taxon>Myomorpha</taxon>
        <taxon>Muroidea</taxon>
        <taxon>Cricetidae</taxon>
        <taxon>Arvicolinae</taxon>
        <taxon>Myodes</taxon>
    </lineage>
</organism>
<dbReference type="Proteomes" id="UP001488838">
    <property type="component" value="Unassembled WGS sequence"/>
</dbReference>
<protein>
    <recommendedName>
        <fullName evidence="4">Thioredoxin-like fold domain-containing protein</fullName>
    </recommendedName>
</protein>
<gene>
    <name evidence="2" type="ORF">U0070_022315</name>
</gene>
<dbReference type="EMBL" id="JBBHLL010000168">
    <property type="protein sequence ID" value="KAK7811672.1"/>
    <property type="molecule type" value="Genomic_DNA"/>
</dbReference>
<evidence type="ECO:0000313" key="2">
    <source>
        <dbReference type="EMBL" id="KAK7811672.1"/>
    </source>
</evidence>
<evidence type="ECO:0008006" key="4">
    <source>
        <dbReference type="Google" id="ProtNLM"/>
    </source>
</evidence>
<evidence type="ECO:0000313" key="3">
    <source>
        <dbReference type="Proteomes" id="UP001488838"/>
    </source>
</evidence>
<keyword evidence="3" id="KW-1185">Reference proteome</keyword>
<evidence type="ECO:0000256" key="1">
    <source>
        <dbReference type="SAM" id="MobiDB-lite"/>
    </source>
</evidence>
<feature type="region of interest" description="Disordered" evidence="1">
    <location>
        <begin position="53"/>
        <end position="86"/>
    </location>
</feature>
<proteinExistence type="predicted"/>